<dbReference type="SUPFAM" id="SSF53756">
    <property type="entry name" value="UDP-Glycosyltransferase/glycogen phosphorylase"/>
    <property type="match status" value="1"/>
</dbReference>
<dbReference type="PANTHER" id="PTHR45947:SF3">
    <property type="entry name" value="SULFOQUINOVOSYL TRANSFERASE SQD2"/>
    <property type="match status" value="1"/>
</dbReference>
<gene>
    <name evidence="6" type="ORF">GCM10009777_06370</name>
</gene>
<dbReference type="EMBL" id="BAAAOH010000001">
    <property type="protein sequence ID" value="GAA1976165.1"/>
    <property type="molecule type" value="Genomic_DNA"/>
</dbReference>
<sequence>MHVVMFGDQHLESLGGAQVSMRLQRRFLEKAGHTVTVVAPRMHGRRAAAGAAAQPAAVAEPVDTSAYLDLPSLPVTFDREYSLTWPSRRTDRFLDEAMSGRPPVDVVHVQADFWGAFIGHRFAARHRRPVVHTMHNRVDVGIRATAPFPGLVLRVLNAWQRRALGVASESKATGSDGWSFLRRFAERSDAVTAPSSHFARRLEAHGVVPGHGAPAVDVVWNGIDDDVLDAALAAAPGERAPGRPRFVWIGRMSPEKRLLTFLEAVAESGVDADVEIIGGGGQLRAARRIIEKRRPRASVVFAGRMRYAETLRRIQAADAVVQTSIGFETQGMTIFEAASLGTPAIVSDPDLAAELGQGRWDVADASVGALADALRRAAADIEADVAPKPDPAVRDRFRQSSRTAAMIDVYDRVTAQAGR</sequence>
<accession>A0ABN2RWV5</accession>
<evidence type="ECO:0000256" key="3">
    <source>
        <dbReference type="ARBA" id="ARBA00022679"/>
    </source>
</evidence>
<organism evidence="6 7">
    <name type="scientific">Microbacterium pumilum</name>
    <dbReference type="NCBI Taxonomy" id="344165"/>
    <lineage>
        <taxon>Bacteria</taxon>
        <taxon>Bacillati</taxon>
        <taxon>Actinomycetota</taxon>
        <taxon>Actinomycetes</taxon>
        <taxon>Micrococcales</taxon>
        <taxon>Microbacteriaceae</taxon>
        <taxon>Microbacterium</taxon>
    </lineage>
</organism>
<evidence type="ECO:0000256" key="1">
    <source>
        <dbReference type="ARBA" id="ARBA00021292"/>
    </source>
</evidence>
<evidence type="ECO:0000259" key="4">
    <source>
        <dbReference type="Pfam" id="PF00534"/>
    </source>
</evidence>
<dbReference type="Gene3D" id="3.40.50.2000">
    <property type="entry name" value="Glycogen Phosphorylase B"/>
    <property type="match status" value="2"/>
</dbReference>
<dbReference type="Proteomes" id="UP001500326">
    <property type="component" value="Unassembled WGS sequence"/>
</dbReference>
<keyword evidence="7" id="KW-1185">Reference proteome</keyword>
<comment type="caution">
    <text evidence="6">The sequence shown here is derived from an EMBL/GenBank/DDBJ whole genome shotgun (WGS) entry which is preliminary data.</text>
</comment>
<feature type="domain" description="Glycosyltransferase subfamily 4-like N-terminal" evidence="5">
    <location>
        <begin position="15"/>
        <end position="226"/>
    </location>
</feature>
<proteinExistence type="predicted"/>
<evidence type="ECO:0000313" key="7">
    <source>
        <dbReference type="Proteomes" id="UP001500326"/>
    </source>
</evidence>
<feature type="domain" description="Glycosyl transferase family 1" evidence="4">
    <location>
        <begin position="241"/>
        <end position="355"/>
    </location>
</feature>
<evidence type="ECO:0000259" key="5">
    <source>
        <dbReference type="Pfam" id="PF13439"/>
    </source>
</evidence>
<name>A0ABN2RWV5_9MICO</name>
<protein>
    <recommendedName>
        <fullName evidence="1">D-inositol 3-phosphate glycosyltransferase</fullName>
    </recommendedName>
</protein>
<dbReference type="CDD" id="cd03801">
    <property type="entry name" value="GT4_PimA-like"/>
    <property type="match status" value="1"/>
</dbReference>
<keyword evidence="2" id="KW-0328">Glycosyltransferase</keyword>
<keyword evidence="3" id="KW-0808">Transferase</keyword>
<evidence type="ECO:0000313" key="6">
    <source>
        <dbReference type="EMBL" id="GAA1976165.1"/>
    </source>
</evidence>
<reference evidence="6 7" key="1">
    <citation type="journal article" date="2019" name="Int. J. Syst. Evol. Microbiol.">
        <title>The Global Catalogue of Microorganisms (GCM) 10K type strain sequencing project: providing services to taxonomists for standard genome sequencing and annotation.</title>
        <authorList>
            <consortium name="The Broad Institute Genomics Platform"/>
            <consortium name="The Broad Institute Genome Sequencing Center for Infectious Disease"/>
            <person name="Wu L."/>
            <person name="Ma J."/>
        </authorList>
    </citation>
    <scope>NUCLEOTIDE SEQUENCE [LARGE SCALE GENOMIC DNA]</scope>
    <source>
        <strain evidence="6 7">JCM 14902</strain>
    </source>
</reference>
<dbReference type="InterPro" id="IPR028098">
    <property type="entry name" value="Glyco_trans_4-like_N"/>
</dbReference>
<dbReference type="RefSeq" id="WP_344058450.1">
    <property type="nucleotide sequence ID" value="NZ_BAAAOH010000001.1"/>
</dbReference>
<dbReference type="Pfam" id="PF00534">
    <property type="entry name" value="Glycos_transf_1"/>
    <property type="match status" value="1"/>
</dbReference>
<dbReference type="PANTHER" id="PTHR45947">
    <property type="entry name" value="SULFOQUINOVOSYL TRANSFERASE SQD2"/>
    <property type="match status" value="1"/>
</dbReference>
<dbReference type="InterPro" id="IPR001296">
    <property type="entry name" value="Glyco_trans_1"/>
</dbReference>
<evidence type="ECO:0000256" key="2">
    <source>
        <dbReference type="ARBA" id="ARBA00022676"/>
    </source>
</evidence>
<dbReference type="Pfam" id="PF13439">
    <property type="entry name" value="Glyco_transf_4"/>
    <property type="match status" value="1"/>
</dbReference>
<dbReference type="InterPro" id="IPR050194">
    <property type="entry name" value="Glycosyltransferase_grp1"/>
</dbReference>